<keyword evidence="4" id="KW-0158">Chromosome</keyword>
<dbReference type="GO" id="GO:0000940">
    <property type="term" value="C:outer kinetochore"/>
    <property type="evidence" value="ECO:0007669"/>
    <property type="project" value="InterPro"/>
</dbReference>
<evidence type="ECO:0000256" key="9">
    <source>
        <dbReference type="ARBA" id="ARBA00022838"/>
    </source>
</evidence>
<keyword evidence="6" id="KW-0132">Cell division</keyword>
<dbReference type="GO" id="GO:0051301">
    <property type="term" value="P:cell division"/>
    <property type="evidence" value="ECO:0007669"/>
    <property type="project" value="UniProtKB-KW"/>
</dbReference>
<keyword evidence="5" id="KW-0963">Cytoplasm</keyword>
<feature type="compositionally biased region" description="Acidic residues" evidence="13">
    <location>
        <begin position="33"/>
        <end position="42"/>
    </location>
</feature>
<feature type="compositionally biased region" description="Polar residues" evidence="13">
    <location>
        <begin position="344"/>
        <end position="359"/>
    </location>
</feature>
<dbReference type="PANTHER" id="PTHR48118:SF1">
    <property type="entry name" value="SPINDLE AND KINETOCHORE-ASSOCIATED PROTEIN 3"/>
    <property type="match status" value="1"/>
</dbReference>
<reference evidence="14 15" key="1">
    <citation type="submission" date="2019-06" db="EMBL/GenBank/DDBJ databases">
        <title>Draft genomes of female and male turbot (Scophthalmus maximus).</title>
        <authorList>
            <person name="Xu H."/>
            <person name="Xu X.-W."/>
            <person name="Shao C."/>
            <person name="Chen S."/>
        </authorList>
    </citation>
    <scope>NUCLEOTIDE SEQUENCE [LARGE SCALE GENOMIC DNA]</scope>
    <source>
        <strain evidence="14">Ysfricsl-2016a</strain>
        <tissue evidence="14">Blood</tissue>
    </source>
</reference>
<keyword evidence="12" id="KW-0137">Centromere</keyword>
<evidence type="ECO:0000256" key="6">
    <source>
        <dbReference type="ARBA" id="ARBA00022618"/>
    </source>
</evidence>
<keyword evidence="9" id="KW-0995">Kinetochore</keyword>
<evidence type="ECO:0000313" key="14">
    <source>
        <dbReference type="EMBL" id="KAF0026805.1"/>
    </source>
</evidence>
<dbReference type="GO" id="GO:0000278">
    <property type="term" value="P:mitotic cell cycle"/>
    <property type="evidence" value="ECO:0007669"/>
    <property type="project" value="TreeGrafter"/>
</dbReference>
<organism evidence="14 15">
    <name type="scientific">Scophthalmus maximus</name>
    <name type="common">Turbot</name>
    <name type="synonym">Psetta maxima</name>
    <dbReference type="NCBI Taxonomy" id="52904"/>
    <lineage>
        <taxon>Eukaryota</taxon>
        <taxon>Metazoa</taxon>
        <taxon>Chordata</taxon>
        <taxon>Craniata</taxon>
        <taxon>Vertebrata</taxon>
        <taxon>Euteleostomi</taxon>
        <taxon>Actinopterygii</taxon>
        <taxon>Neopterygii</taxon>
        <taxon>Teleostei</taxon>
        <taxon>Neoteleostei</taxon>
        <taxon>Acanthomorphata</taxon>
        <taxon>Carangaria</taxon>
        <taxon>Pleuronectiformes</taxon>
        <taxon>Pleuronectoidei</taxon>
        <taxon>Scophthalmidae</taxon>
        <taxon>Scophthalmus</taxon>
    </lineage>
</organism>
<feature type="compositionally biased region" description="Acidic residues" evidence="13">
    <location>
        <begin position="143"/>
        <end position="154"/>
    </location>
</feature>
<dbReference type="GO" id="GO:0007059">
    <property type="term" value="P:chromosome segregation"/>
    <property type="evidence" value="ECO:0007669"/>
    <property type="project" value="InterPro"/>
</dbReference>
<keyword evidence="11" id="KW-0131">Cell cycle</keyword>
<dbReference type="EMBL" id="VEVO01000019">
    <property type="protein sequence ID" value="KAF0026805.1"/>
    <property type="molecule type" value="Genomic_DNA"/>
</dbReference>
<evidence type="ECO:0000256" key="3">
    <source>
        <dbReference type="ARBA" id="ARBA00007716"/>
    </source>
</evidence>
<evidence type="ECO:0000256" key="12">
    <source>
        <dbReference type="ARBA" id="ARBA00023328"/>
    </source>
</evidence>
<gene>
    <name evidence="14" type="ORF">F2P81_021542</name>
</gene>
<feature type="compositionally biased region" description="Basic and acidic residues" evidence="13">
    <location>
        <begin position="104"/>
        <end position="125"/>
    </location>
</feature>
<keyword evidence="10" id="KW-0206">Cytoskeleton</keyword>
<comment type="similarity">
    <text evidence="3">Belongs to the SKA3 family.</text>
</comment>
<proteinExistence type="inferred from homology"/>
<dbReference type="Gene3D" id="6.10.250.1400">
    <property type="match status" value="1"/>
</dbReference>
<evidence type="ECO:0000256" key="8">
    <source>
        <dbReference type="ARBA" id="ARBA00022776"/>
    </source>
</evidence>
<sequence>MDPTAQFFSKLKKLAVTLEAETAELQQTFENRNDDDDDDDSENTAKAMRAYHELNGEVGDLKGQIQDQLAQQKTRASEVSGFIDACRVMQQKVTKDSHALRGHWEKYGYRAPRDTQRPNKNKGQESENEDEAAGENETKSAEKDEEGSQEEAGDDCASSPVGLPPPVIDALRTPQLSDFGLSEMQLKRTLAGAEWCAEVPPMPEMSLPHPALNTPAPPPMPLTPKCALRMSDDDLQTPQMHDFGITEHTMCLNNDFTMDLLRKNIEKPQRPSLDEPVPPAESLKEGLFKKAAADLESPEPPVFCTPGLKIKKTNSHRSPAEQGSGDPESPGLRGHLHTTPEAPTFQTPYVNRLVSTKKSAQPHEPVDMQDDDDDGHALKLPTRNGATGSKRTWEYDLPELSFTSAEDKPMPEMPNLESVLGNSLQNRSAKIPKKTSAYEKVTKGPTVHSLELDGPTQEFSLGTPRIRMDYQDPSTPEMPDLSSVTQDICKLVSQAQLKKTEVAVVQPNVRPKTIKNSSVSLSVVSESEFQSLPSYLRQMTLSNLNQAVHSINQFTAEFEGEKTELQMEELRRITKVGTKTPVYILCLTELKRLEHVRGARNTSVYKLSTRN</sequence>
<dbReference type="InterPro" id="IPR033341">
    <property type="entry name" value="SKA3"/>
</dbReference>
<evidence type="ECO:0000256" key="5">
    <source>
        <dbReference type="ARBA" id="ARBA00022490"/>
    </source>
</evidence>
<dbReference type="GO" id="GO:0005876">
    <property type="term" value="C:spindle microtubule"/>
    <property type="evidence" value="ECO:0007669"/>
    <property type="project" value="TreeGrafter"/>
</dbReference>
<evidence type="ECO:0000256" key="11">
    <source>
        <dbReference type="ARBA" id="ARBA00023306"/>
    </source>
</evidence>
<feature type="region of interest" description="Disordered" evidence="13">
    <location>
        <begin position="104"/>
        <end position="170"/>
    </location>
</feature>
<keyword evidence="8" id="KW-0498">Mitosis</keyword>
<feature type="region of interest" description="Disordered" evidence="13">
    <location>
        <begin position="293"/>
        <end position="390"/>
    </location>
</feature>
<feature type="region of interest" description="Disordered" evidence="13">
    <location>
        <begin position="27"/>
        <end position="47"/>
    </location>
</feature>
<evidence type="ECO:0000313" key="15">
    <source>
        <dbReference type="Proteomes" id="UP000438429"/>
    </source>
</evidence>
<dbReference type="PANTHER" id="PTHR48118">
    <property type="entry name" value="SPINDLE AND KINETOCHORE-ASSOCIATED PROTEIN 3"/>
    <property type="match status" value="1"/>
</dbReference>
<keyword evidence="7" id="KW-0493">Microtubule</keyword>
<comment type="caution">
    <text evidence="14">The sequence shown here is derived from an EMBL/GenBank/DDBJ whole genome shotgun (WGS) entry which is preliminary data.</text>
</comment>
<evidence type="ECO:0000256" key="4">
    <source>
        <dbReference type="ARBA" id="ARBA00022454"/>
    </source>
</evidence>
<evidence type="ECO:0000256" key="13">
    <source>
        <dbReference type="SAM" id="MobiDB-lite"/>
    </source>
</evidence>
<accession>A0A6A4S3J4</accession>
<protein>
    <submittedName>
        <fullName evidence="14">Uncharacterized protein</fullName>
    </submittedName>
</protein>
<evidence type="ECO:0000256" key="10">
    <source>
        <dbReference type="ARBA" id="ARBA00023212"/>
    </source>
</evidence>
<evidence type="ECO:0000256" key="7">
    <source>
        <dbReference type="ARBA" id="ARBA00022701"/>
    </source>
</evidence>
<evidence type="ECO:0000256" key="2">
    <source>
        <dbReference type="ARBA" id="ARBA00004629"/>
    </source>
</evidence>
<dbReference type="Proteomes" id="UP000438429">
    <property type="component" value="Unassembled WGS sequence"/>
</dbReference>
<comment type="subcellular location">
    <subcellularLocation>
        <location evidence="2">Chromosome</location>
        <location evidence="2">Centromere</location>
        <location evidence="2">Kinetochore</location>
    </subcellularLocation>
    <subcellularLocation>
        <location evidence="1">Cytoplasm</location>
        <location evidence="1">Cytoskeleton</location>
        <location evidence="1">Spindle</location>
    </subcellularLocation>
</comment>
<dbReference type="AlphaFoldDB" id="A0A6A4S3J4"/>
<evidence type="ECO:0000256" key="1">
    <source>
        <dbReference type="ARBA" id="ARBA00004186"/>
    </source>
</evidence>
<name>A0A6A4S3J4_SCOMX</name>